<feature type="compositionally biased region" description="Basic and acidic residues" evidence="16">
    <location>
        <begin position="1056"/>
        <end position="1066"/>
    </location>
</feature>
<keyword evidence="10" id="KW-0819">tRNA processing</keyword>
<feature type="domain" description="JmjC" evidence="17">
    <location>
        <begin position="849"/>
        <end position="1017"/>
    </location>
</feature>
<dbReference type="GO" id="GO:0031591">
    <property type="term" value="P:wybutosine biosynthetic process"/>
    <property type="evidence" value="ECO:0007669"/>
    <property type="project" value="TreeGrafter"/>
</dbReference>
<accession>A0A0D2HAL8</accession>
<evidence type="ECO:0000256" key="9">
    <source>
        <dbReference type="ARBA" id="ARBA00022691"/>
    </source>
</evidence>
<proteinExistence type="inferred from homology"/>
<gene>
    <name evidence="18" type="ORF">Z519_11540</name>
</gene>
<comment type="similarity">
    <text evidence="3">Belongs to the methyltransferase superfamily. LCMT family.</text>
</comment>
<evidence type="ECO:0000256" key="16">
    <source>
        <dbReference type="SAM" id="MobiDB-lite"/>
    </source>
</evidence>
<reference evidence="18" key="1">
    <citation type="submission" date="2015-01" db="EMBL/GenBank/DDBJ databases">
        <title>The Genome Sequence of Cladophialophora bantiana CBS 173.52.</title>
        <authorList>
            <consortium name="The Broad Institute Genomics Platform"/>
            <person name="Cuomo C."/>
            <person name="de Hoog S."/>
            <person name="Gorbushina A."/>
            <person name="Stielow B."/>
            <person name="Teixiera M."/>
            <person name="Abouelleil A."/>
            <person name="Chapman S.B."/>
            <person name="Priest M."/>
            <person name="Young S.K."/>
            <person name="Wortman J."/>
            <person name="Nusbaum C."/>
            <person name="Birren B."/>
        </authorList>
    </citation>
    <scope>NUCLEOTIDE SEQUENCE [LARGE SCALE GENOMIC DNA]</scope>
    <source>
        <strain evidence="18">CBS 173.52</strain>
    </source>
</reference>
<dbReference type="Gene3D" id="2.60.120.650">
    <property type="entry name" value="Cupin"/>
    <property type="match status" value="1"/>
</dbReference>
<dbReference type="GeneID" id="27704468"/>
<evidence type="ECO:0000256" key="13">
    <source>
        <dbReference type="ARBA" id="ARBA00030231"/>
    </source>
</evidence>
<dbReference type="PANTHER" id="PTHR46529:SF1">
    <property type="entry name" value="TRNA WYBUTOSINE-SYNTHESIZING PROTEIN 4"/>
    <property type="match status" value="1"/>
</dbReference>
<organism evidence="18 19">
    <name type="scientific">Cladophialophora bantiana (strain ATCC 10958 / CBS 173.52 / CDC B-1940 / NIH 8579)</name>
    <name type="common">Xylohypha bantiana</name>
    <dbReference type="NCBI Taxonomy" id="1442370"/>
    <lineage>
        <taxon>Eukaryota</taxon>
        <taxon>Fungi</taxon>
        <taxon>Dikarya</taxon>
        <taxon>Ascomycota</taxon>
        <taxon>Pezizomycotina</taxon>
        <taxon>Eurotiomycetes</taxon>
        <taxon>Chaetothyriomycetidae</taxon>
        <taxon>Chaetothyriales</taxon>
        <taxon>Herpotrichiellaceae</taxon>
        <taxon>Cladophialophora</taxon>
    </lineage>
</organism>
<dbReference type="Pfam" id="PF13418">
    <property type="entry name" value="Beta-prop_TYW4"/>
    <property type="match status" value="1"/>
</dbReference>
<evidence type="ECO:0000256" key="1">
    <source>
        <dbReference type="ARBA" id="ARBA00001806"/>
    </source>
</evidence>
<dbReference type="HOGENOM" id="CLU_002761_1_0_1"/>
<dbReference type="GO" id="GO:0008175">
    <property type="term" value="F:tRNA methyltransferase activity"/>
    <property type="evidence" value="ECO:0007669"/>
    <property type="project" value="TreeGrafter"/>
</dbReference>
<dbReference type="SUPFAM" id="SSF53335">
    <property type="entry name" value="S-adenosyl-L-methionine-dependent methyltransferases"/>
    <property type="match status" value="1"/>
</dbReference>
<dbReference type="InterPro" id="IPR029063">
    <property type="entry name" value="SAM-dependent_MTases_sf"/>
</dbReference>
<feature type="region of interest" description="Disordered" evidence="16">
    <location>
        <begin position="1120"/>
        <end position="1172"/>
    </location>
</feature>
<dbReference type="OrthoDB" id="47172at2759"/>
<comment type="pathway">
    <text evidence="2">tRNA modification; wybutosine-tRNA(Phe) biosynthesis.</text>
</comment>
<dbReference type="VEuPathDB" id="FungiDB:Z519_11540"/>
<dbReference type="AlphaFoldDB" id="A0A0D2HAL8"/>
<dbReference type="RefSeq" id="XP_016614624.1">
    <property type="nucleotide sequence ID" value="XM_016769251.1"/>
</dbReference>
<evidence type="ECO:0000256" key="10">
    <source>
        <dbReference type="ARBA" id="ARBA00022694"/>
    </source>
</evidence>
<evidence type="ECO:0000256" key="8">
    <source>
        <dbReference type="ARBA" id="ARBA00022679"/>
    </source>
</evidence>
<keyword evidence="19" id="KW-1185">Reference proteome</keyword>
<evidence type="ECO:0000256" key="4">
    <source>
        <dbReference type="ARBA" id="ARBA00012155"/>
    </source>
</evidence>
<sequence length="1200" mass="133113">MASPIPLQEGSQNDEIPMEKNAGLVMGTNNSSIVSKRSVEKLYLPQPHFYRYFVRKPIRRSPTINRGYWLRMRAIDWVVRQFLEKPSDLKKVIMNLGCGYDPLPFQWMAHHADLCANTKFIDVDFEELMISKRDIILNTPKMREMISTTSGTEAVKGVVLDSDVYVAIGCDLRNPPRLERLLRSVADIDQCLVLCLAEVSITYMATQDADALIAWTSTLSPDVTFCLLEQQSPDRPDNPFTAAMLKHFAKLGTPLRSVLTYPGCHTQTLRFQDAGFPHVEIQNLWELWADPRFLSPSQRISLDEVEEFDEWEEFALFASHYCLVIAQTGPEPLMPEQQRSRRASVDSFASDLSARTVSPHRDNTQWFAYKYSANPEKEGRTHHGSAFIVPGQDAIALHGGVGLRGRLSTTSVYTSTDSTLPYPSVPPEEIGARCCHTITTLHNGQNLLVGGRGSPSSPMRDCWLQTDSKWERVHDLPEPRFRHRAAAVVLPYDQYGVVVFGGKTSATRIAIDCLLWDKENGWQVLRSLKADPMPRFGASFVRLGFNHGLLLGGMRQDGVICQGLWKWRLIIRDNKVTGISFRVSTALDASAGIWPWLNRLGASYSVIRDEILVIGGVAKHGCIPKDYEILSIVGSFSAFNDYEKEMEFRVACVLPKRDPNVPRPFLIGHSTHYTARQTTLIVGGGATCFSFGAYWNPGCWLLYDREAGLSSHWAMVKSETRQCGPQPTPQDALASRVSTAVKHARIASEQDFTQVLKEGKPRLLSGLDIGQCVSCWTASYLLSKIPSSKSIVVHSAPARTMNFQRKDFAYKTTTFHEFIHELESNPNAHMYLRSISSTNPTTLPADLSTDWPELAPDFHVPPALSFVQNNQHSSPLRISANVNMWLHYDVMANVLFQIRGTRKLILFPPADVKHLNFPPGSTTSSIDIFEAFPQQPGSGEDTVRFVPNTKPHIAILRPGEALYIPPLWAHTGTPLPAPTKPEPASVSTPVSESASVSGSTSASASASTTASTSQLNLVSPSSTTAVSTEDSKPRDPQTLNEASDPTNTNINSTSDSHSDSHSSDSDSRINISINVFFRTLHPHKYAAGRDVYGNRDLAAYEDGRRDVERIVRRFLKTDNVSNDDDHMLKSHERQGKAKGKKVLDPEAPGSNAANNSAEAEAKSGSGGLSLELDTGMIPKDIARAYLVRLAEELKEKADKL</sequence>
<feature type="compositionally biased region" description="Basic and acidic residues" evidence="16">
    <location>
        <begin position="1123"/>
        <end position="1135"/>
    </location>
</feature>
<keyword evidence="8" id="KW-0808">Transferase</keyword>
<comment type="catalytic activity">
    <reaction evidence="15">
        <text>7-[(3S)-(3-amino-3-methoxycarbonyl)propyl]wyosine(37) in tRNA(Phe) + S-adenosyl-L-methionine + CO2 = wybutosine(37) in tRNA(Phe) + S-adenosyl-L-homocysteine + 2 H(+)</text>
        <dbReference type="Rhea" id="RHEA:37119"/>
        <dbReference type="Rhea" id="RHEA-COMP:11844"/>
        <dbReference type="Rhea" id="RHEA-COMP:11847"/>
        <dbReference type="ChEBI" id="CHEBI:15378"/>
        <dbReference type="ChEBI" id="CHEBI:16526"/>
        <dbReference type="ChEBI" id="CHEBI:57856"/>
        <dbReference type="ChEBI" id="CHEBI:59789"/>
        <dbReference type="ChEBI" id="CHEBI:73544"/>
        <dbReference type="ChEBI" id="CHEBI:74275"/>
        <dbReference type="EC" id="2.3.1.231"/>
    </reaction>
</comment>
<comment type="catalytic activity">
    <reaction evidence="1">
        <text>7-[(3S)-3-amino-3-carboxypropyl]wyosine(37) in tRNA(Phe) + S-adenosyl-L-methionine = 7-[(3S)-(3-amino-3-methoxycarbonyl)propyl]wyosine(37) in tRNA(Phe) + S-adenosyl-L-homocysteine</text>
        <dbReference type="Rhea" id="RHEA:36903"/>
        <dbReference type="Rhea" id="RHEA-COMP:10379"/>
        <dbReference type="Rhea" id="RHEA-COMP:11844"/>
        <dbReference type="ChEBI" id="CHEBI:57856"/>
        <dbReference type="ChEBI" id="CHEBI:59789"/>
        <dbReference type="ChEBI" id="CHEBI:73543"/>
        <dbReference type="ChEBI" id="CHEBI:74275"/>
        <dbReference type="EC" id="2.1.1.290"/>
    </reaction>
</comment>
<dbReference type="UniPathway" id="UPA00375"/>
<evidence type="ECO:0000256" key="14">
    <source>
        <dbReference type="ARBA" id="ARBA00030847"/>
    </source>
</evidence>
<evidence type="ECO:0000313" key="18">
    <source>
        <dbReference type="EMBL" id="KIW87955.1"/>
    </source>
</evidence>
<dbReference type="Pfam" id="PF13621">
    <property type="entry name" value="Cupin_8"/>
    <property type="match status" value="1"/>
</dbReference>
<evidence type="ECO:0000259" key="17">
    <source>
        <dbReference type="PROSITE" id="PS51184"/>
    </source>
</evidence>
<dbReference type="InterPro" id="IPR041667">
    <property type="entry name" value="Cupin_8"/>
</dbReference>
<dbReference type="GO" id="GO:0030488">
    <property type="term" value="P:tRNA methylation"/>
    <property type="evidence" value="ECO:0007669"/>
    <property type="project" value="TreeGrafter"/>
</dbReference>
<protein>
    <recommendedName>
        <fullName evidence="6">tRNA wybutosine-synthesizing protein 4</fullName>
        <ecNumber evidence="5">2.1.1.290</ecNumber>
        <ecNumber evidence="4">2.3.1.231</ecNumber>
    </recommendedName>
    <alternativeName>
        <fullName evidence="13">Leucine carboxyl methyltransferase 2</fullName>
    </alternativeName>
    <alternativeName>
        <fullName evidence="14">tRNA(Phe) (7-(3-amino-3-(methoxycarbonyl)propyl)wyosine(37)-N)-methoxycarbonyltransferase</fullName>
    </alternativeName>
    <alternativeName>
        <fullName evidence="12">tRNA(Phe) (7-(3-amino-3-carboxypropyl)wyosine(37)-O)-methyltransferase</fullName>
    </alternativeName>
</protein>
<dbReference type="InterPro" id="IPR015915">
    <property type="entry name" value="Kelch-typ_b-propeller"/>
</dbReference>
<dbReference type="EC" id="2.1.1.290" evidence="5"/>
<feature type="compositionally biased region" description="Low complexity" evidence="16">
    <location>
        <begin position="1043"/>
        <end position="1055"/>
    </location>
</feature>
<evidence type="ECO:0000256" key="11">
    <source>
        <dbReference type="ARBA" id="ARBA00025588"/>
    </source>
</evidence>
<evidence type="ECO:0000256" key="12">
    <source>
        <dbReference type="ARBA" id="ARBA00029750"/>
    </source>
</evidence>
<dbReference type="InterPro" id="IPR007213">
    <property type="entry name" value="Ppm1/Ppm2/Tcmp"/>
</dbReference>
<feature type="compositionally biased region" description="Polar residues" evidence="16">
    <location>
        <begin position="1014"/>
        <end position="1028"/>
    </location>
</feature>
<evidence type="ECO:0000256" key="6">
    <source>
        <dbReference type="ARBA" id="ARBA00018045"/>
    </source>
</evidence>
<dbReference type="Pfam" id="PF04072">
    <property type="entry name" value="LCM"/>
    <property type="match status" value="1"/>
</dbReference>
<dbReference type="Gene3D" id="3.40.50.150">
    <property type="entry name" value="Vaccinia Virus protein VP39"/>
    <property type="match status" value="1"/>
</dbReference>
<feature type="compositionally biased region" description="Low complexity" evidence="16">
    <location>
        <begin position="984"/>
        <end position="1013"/>
    </location>
</feature>
<dbReference type="InterPro" id="IPR003347">
    <property type="entry name" value="JmjC_dom"/>
</dbReference>
<dbReference type="SUPFAM" id="SSF51197">
    <property type="entry name" value="Clavaminate synthase-like"/>
    <property type="match status" value="1"/>
</dbReference>
<name>A0A0D2HAL8_CLAB1</name>
<evidence type="ECO:0000256" key="7">
    <source>
        <dbReference type="ARBA" id="ARBA00022603"/>
    </source>
</evidence>
<feature type="region of interest" description="Disordered" evidence="16">
    <location>
        <begin position="974"/>
        <end position="1066"/>
    </location>
</feature>
<dbReference type="PROSITE" id="PS51184">
    <property type="entry name" value="JMJC"/>
    <property type="match status" value="1"/>
</dbReference>
<evidence type="ECO:0000256" key="2">
    <source>
        <dbReference type="ARBA" id="ARBA00004797"/>
    </source>
</evidence>
<evidence type="ECO:0000256" key="15">
    <source>
        <dbReference type="ARBA" id="ARBA00049250"/>
    </source>
</evidence>
<comment type="function">
    <text evidence="11">Probable S-adenosyl-L-methionine-dependent methyltransferase that acts as a component of the wybutosine biosynthesis pathway. Wybutosine is a hyper modified guanosine with a tricyclic base found at the 3'-position adjacent to the anticodon of eukaryotic phenylalanine tRNA. May methylate the carboxyl group of leucine residues to form alpha-leucine ester residues.</text>
</comment>
<dbReference type="Proteomes" id="UP000053789">
    <property type="component" value="Unassembled WGS sequence"/>
</dbReference>
<dbReference type="PANTHER" id="PTHR46529">
    <property type="entry name" value="TRNA WYBUTOSINE-SYNTHESIZING PROTEIN 4"/>
    <property type="match status" value="1"/>
</dbReference>
<keyword evidence="7" id="KW-0489">Methyltransferase</keyword>
<dbReference type="SUPFAM" id="SSF117281">
    <property type="entry name" value="Kelch motif"/>
    <property type="match status" value="1"/>
</dbReference>
<evidence type="ECO:0000256" key="5">
    <source>
        <dbReference type="ARBA" id="ARBA00012779"/>
    </source>
</evidence>
<evidence type="ECO:0000256" key="3">
    <source>
        <dbReference type="ARBA" id="ARBA00010703"/>
    </source>
</evidence>
<dbReference type="Gene3D" id="2.120.10.80">
    <property type="entry name" value="Kelch-type beta propeller"/>
    <property type="match status" value="1"/>
</dbReference>
<evidence type="ECO:0000313" key="19">
    <source>
        <dbReference type="Proteomes" id="UP000053789"/>
    </source>
</evidence>
<dbReference type="EC" id="2.3.1.231" evidence="4"/>
<keyword evidence="9" id="KW-0949">S-adenosyl-L-methionine</keyword>
<dbReference type="EMBL" id="KN847001">
    <property type="protein sequence ID" value="KIW87955.1"/>
    <property type="molecule type" value="Genomic_DNA"/>
</dbReference>